<keyword evidence="8 11" id="KW-0414">Isoprene biosynthesis</keyword>
<reference evidence="13 14" key="1">
    <citation type="submission" date="2021-01" db="EMBL/GenBank/DDBJ databases">
        <title>Tumebacillus sp. strain ITR2 16S ribosomal RNA gene Genome sequencing and assembly.</title>
        <authorList>
            <person name="Kang M."/>
        </authorList>
    </citation>
    <scope>NUCLEOTIDE SEQUENCE [LARGE SCALE GENOMIC DNA]</scope>
    <source>
        <strain evidence="13 14">ITR2</strain>
    </source>
</reference>
<dbReference type="PANTHER" id="PTHR43665">
    <property type="entry name" value="ISOPENTENYL-DIPHOSPHATE DELTA-ISOMERASE"/>
    <property type="match status" value="1"/>
</dbReference>
<evidence type="ECO:0000313" key="13">
    <source>
        <dbReference type="EMBL" id="MBL0387796.1"/>
    </source>
</evidence>
<organism evidence="13 14">
    <name type="scientific">Tumebacillus amylolyticus</name>
    <dbReference type="NCBI Taxonomy" id="2801339"/>
    <lineage>
        <taxon>Bacteria</taxon>
        <taxon>Bacillati</taxon>
        <taxon>Bacillota</taxon>
        <taxon>Bacilli</taxon>
        <taxon>Bacillales</taxon>
        <taxon>Alicyclobacillaceae</taxon>
        <taxon>Tumebacillus</taxon>
    </lineage>
</organism>
<keyword evidence="9 11" id="KW-0413">Isomerase</keyword>
<dbReference type="Pfam" id="PF01070">
    <property type="entry name" value="FMN_dh"/>
    <property type="match status" value="1"/>
</dbReference>
<evidence type="ECO:0000256" key="4">
    <source>
        <dbReference type="ARBA" id="ARBA00022643"/>
    </source>
</evidence>
<feature type="binding site" evidence="11">
    <location>
        <begin position="92"/>
        <end position="94"/>
    </location>
    <ligand>
        <name>substrate</name>
    </ligand>
</feature>
<comment type="cofactor">
    <cofactor evidence="11">
        <name>Mg(2+)</name>
        <dbReference type="ChEBI" id="CHEBI:18420"/>
    </cofactor>
</comment>
<comment type="cofactor">
    <cofactor evidence="11">
        <name>NADPH</name>
        <dbReference type="ChEBI" id="CHEBI:57783"/>
    </cofactor>
</comment>
<keyword evidence="3 11" id="KW-0285">Flavoprotein</keyword>
<evidence type="ECO:0000256" key="9">
    <source>
        <dbReference type="ARBA" id="ARBA00023235"/>
    </source>
</evidence>
<feature type="binding site" evidence="11">
    <location>
        <begin position="281"/>
        <end position="282"/>
    </location>
    <ligand>
        <name>FMN</name>
        <dbReference type="ChEBI" id="CHEBI:58210"/>
    </ligand>
</feature>
<evidence type="ECO:0000256" key="10">
    <source>
        <dbReference type="ARBA" id="ARBA00025810"/>
    </source>
</evidence>
<evidence type="ECO:0000256" key="8">
    <source>
        <dbReference type="ARBA" id="ARBA00023229"/>
    </source>
</evidence>
<keyword evidence="2 11" id="KW-0963">Cytoplasm</keyword>
<evidence type="ECO:0000256" key="5">
    <source>
        <dbReference type="ARBA" id="ARBA00022723"/>
    </source>
</evidence>
<evidence type="ECO:0000256" key="7">
    <source>
        <dbReference type="ARBA" id="ARBA00022857"/>
    </source>
</evidence>
<feature type="binding site" evidence="11">
    <location>
        <position position="151"/>
    </location>
    <ligand>
        <name>substrate</name>
    </ligand>
</feature>
<comment type="catalytic activity">
    <reaction evidence="11">
        <text>isopentenyl diphosphate = dimethylallyl diphosphate</text>
        <dbReference type="Rhea" id="RHEA:23284"/>
        <dbReference type="ChEBI" id="CHEBI:57623"/>
        <dbReference type="ChEBI" id="CHEBI:128769"/>
        <dbReference type="EC" id="5.3.3.2"/>
    </reaction>
</comment>
<comment type="caution">
    <text evidence="13">The sequence shown here is derived from an EMBL/GenBank/DDBJ whole genome shotgun (WGS) entry which is preliminary data.</text>
</comment>
<feature type="binding site" evidence="11">
    <location>
        <begin position="62"/>
        <end position="64"/>
    </location>
    <ligand>
        <name>FMN</name>
        <dbReference type="ChEBI" id="CHEBI:58210"/>
    </ligand>
</feature>
<sequence length="352" mass="37948">MSIEQRKLDHVRYALELNPSLNNGFSDLRFVHRALPDFDLADVTLATTLGGLSLSSPLLINAMTGGAGRTEEINRGLAEVAKRTGLAMAVGSQRAALKDPSLVRTYSVVREVNPNGIVIGNLGAGASVEDAQLAVDMIGANFLHLHLNAAQELTMPEGDRSFRGICDKIQGVVEGLSVPVIVKEVGNGMSTETYRKLADAGVKTVDVAGMGGTNFVSIENRRRAGLRFTEMEQEWGQTTAEALLEAQPHLFQFDLIGSGGVQTALDAAKCFALGANAVGIAGAILRPLMEHGVDTAVEIVEHWHEELRVILTLQECTSVLNLRERPLIVRGQTAEWGRLRGIDLERIARRGL</sequence>
<keyword evidence="6 11" id="KW-0460">Magnesium</keyword>
<keyword evidence="7 11" id="KW-0521">NADP</keyword>
<dbReference type="CDD" id="cd02811">
    <property type="entry name" value="IDI-2_FMN"/>
    <property type="match status" value="1"/>
</dbReference>
<keyword evidence="5 11" id="KW-0479">Metal-binding</keyword>
<proteinExistence type="inferred from homology"/>
<dbReference type="Proteomes" id="UP000602284">
    <property type="component" value="Unassembled WGS sequence"/>
</dbReference>
<evidence type="ECO:0000256" key="11">
    <source>
        <dbReference type="HAMAP-Rule" id="MF_00354"/>
    </source>
</evidence>
<evidence type="ECO:0000256" key="2">
    <source>
        <dbReference type="ARBA" id="ARBA00022490"/>
    </source>
</evidence>
<keyword evidence="4 11" id="KW-0288">FMN</keyword>
<dbReference type="EC" id="5.3.3.2" evidence="11"/>
<feature type="binding site" evidence="11">
    <location>
        <begin position="6"/>
        <end position="7"/>
    </location>
    <ligand>
        <name>substrate</name>
    </ligand>
</feature>
<evidence type="ECO:0000256" key="1">
    <source>
        <dbReference type="ARBA" id="ARBA00001917"/>
    </source>
</evidence>
<evidence type="ECO:0000313" key="14">
    <source>
        <dbReference type="Proteomes" id="UP000602284"/>
    </source>
</evidence>
<dbReference type="InterPro" id="IPR000262">
    <property type="entry name" value="FMN-dep_DH"/>
</dbReference>
<comment type="subcellular location">
    <subcellularLocation>
        <location evidence="11">Cytoplasm</location>
    </subcellularLocation>
</comment>
<dbReference type="PANTHER" id="PTHR43665:SF1">
    <property type="entry name" value="ISOPENTENYL-DIPHOSPHATE DELTA-ISOMERASE"/>
    <property type="match status" value="1"/>
</dbReference>
<feature type="binding site" evidence="11">
    <location>
        <position position="213"/>
    </location>
    <ligand>
        <name>FMN</name>
        <dbReference type="ChEBI" id="CHEBI:58210"/>
    </ligand>
</feature>
<dbReference type="HAMAP" id="MF_00354">
    <property type="entry name" value="Idi_2"/>
    <property type="match status" value="1"/>
</dbReference>
<dbReference type="PIRSF" id="PIRSF003314">
    <property type="entry name" value="IPP_isomerase"/>
    <property type="match status" value="1"/>
</dbReference>
<comment type="caution">
    <text evidence="11">Lacks conserved residue(s) required for the propagation of feature annotation.</text>
</comment>
<comment type="function">
    <text evidence="11">Involved in the biosynthesis of isoprenoids. Catalyzes the 1,3-allylic rearrangement of the homoallylic substrate isopentenyl (IPP) to its allylic isomer, dimethylallyl diphosphate (DMAPP).</text>
</comment>
<feature type="binding site" evidence="11">
    <location>
        <position position="152"/>
    </location>
    <ligand>
        <name>Mg(2+)</name>
        <dbReference type="ChEBI" id="CHEBI:18420"/>
    </ligand>
</feature>
<dbReference type="InterPro" id="IPR011179">
    <property type="entry name" value="IPdP_isomerase"/>
</dbReference>
<keyword evidence="14" id="KW-1185">Reference proteome</keyword>
<gene>
    <name evidence="11" type="primary">fni</name>
    <name evidence="13" type="ORF">JJB07_14235</name>
</gene>
<comment type="similarity">
    <text evidence="11">Belongs to the IPP isomerase type 2 family.</text>
</comment>
<dbReference type="RefSeq" id="WP_201636153.1">
    <property type="nucleotide sequence ID" value="NZ_JAEQNB010000004.1"/>
</dbReference>
<evidence type="ECO:0000256" key="6">
    <source>
        <dbReference type="ARBA" id="ARBA00022842"/>
    </source>
</evidence>
<accession>A0ABS1JBZ8</accession>
<dbReference type="Gene3D" id="3.20.20.70">
    <property type="entry name" value="Aldolase class I"/>
    <property type="match status" value="1"/>
</dbReference>
<name>A0ABS1JBZ8_9BACL</name>
<dbReference type="InterPro" id="IPR013785">
    <property type="entry name" value="Aldolase_TIM"/>
</dbReference>
<comment type="cofactor">
    <cofactor evidence="1 11">
        <name>FMN</name>
        <dbReference type="ChEBI" id="CHEBI:58210"/>
    </cofactor>
</comment>
<feature type="binding site" evidence="11">
    <location>
        <position position="121"/>
    </location>
    <ligand>
        <name>FMN</name>
        <dbReference type="ChEBI" id="CHEBI:58210"/>
    </ligand>
</feature>
<dbReference type="EMBL" id="JAEQNB010000004">
    <property type="protein sequence ID" value="MBL0387796.1"/>
    <property type="molecule type" value="Genomic_DNA"/>
</dbReference>
<feature type="binding site" evidence="11">
    <location>
        <position position="92"/>
    </location>
    <ligand>
        <name>FMN</name>
        <dbReference type="ChEBI" id="CHEBI:58210"/>
    </ligand>
</feature>
<dbReference type="GO" id="GO:0004452">
    <property type="term" value="F:isopentenyl-diphosphate delta-isomerase activity"/>
    <property type="evidence" value="ECO:0007669"/>
    <property type="project" value="UniProtKB-EC"/>
</dbReference>
<feature type="domain" description="FMN-dependent dehydrogenase" evidence="12">
    <location>
        <begin position="167"/>
        <end position="324"/>
    </location>
</feature>
<feature type="binding site" evidence="11">
    <location>
        <position position="183"/>
    </location>
    <ligand>
        <name>FMN</name>
        <dbReference type="ChEBI" id="CHEBI:58210"/>
    </ligand>
</feature>
<comment type="subunit">
    <text evidence="10 11">Homooctamer. Dimer of tetramers.</text>
</comment>
<evidence type="ECO:0000256" key="3">
    <source>
        <dbReference type="ARBA" id="ARBA00022630"/>
    </source>
</evidence>
<dbReference type="NCBIfam" id="TIGR02151">
    <property type="entry name" value="IPP_isom_2"/>
    <property type="match status" value="1"/>
</dbReference>
<dbReference type="SUPFAM" id="SSF51395">
    <property type="entry name" value="FMN-linked oxidoreductases"/>
    <property type="match status" value="1"/>
</dbReference>
<evidence type="ECO:0000259" key="12">
    <source>
        <dbReference type="Pfam" id="PF01070"/>
    </source>
</evidence>
<protein>
    <recommendedName>
        <fullName evidence="11">Isopentenyl-diphosphate delta-isomerase</fullName>
        <shortName evidence="11">IPP isomerase</shortName>
        <ecNumber evidence="11">5.3.3.2</ecNumber>
    </recommendedName>
    <alternativeName>
        <fullName evidence="11">Isopentenyl diphosphate:dimethylallyl diphosphate isomerase</fullName>
    </alternativeName>
    <alternativeName>
        <fullName evidence="11">Isopentenyl pyrophosphate isomerase</fullName>
    </alternativeName>
    <alternativeName>
        <fullName evidence="11">Type 2 isopentenyl diphosphate isomerase</fullName>
        <shortName evidence="11">IDI-2</shortName>
    </alternativeName>
</protein>